<dbReference type="EMBL" id="VIFK01000083">
    <property type="protein sequence ID" value="TQE99200.1"/>
    <property type="molecule type" value="Genomic_DNA"/>
</dbReference>
<dbReference type="Proteomes" id="UP000315400">
    <property type="component" value="Unassembled WGS sequence"/>
</dbReference>
<proteinExistence type="predicted"/>
<gene>
    <name evidence="1" type="ORF">FKY71_09810</name>
</gene>
<accession>A0A540VR15</accession>
<protein>
    <submittedName>
        <fullName evidence="1">Uncharacterized protein</fullName>
    </submittedName>
</protein>
<sequence>MDTREIAHQVDDLLMEQGEYVPVELLLRLGRLAYNDYEQWRRGTLPTLAEALQGSPKRITGVLQDAASHCHSLGLEAQSRRYTPWGAADDIAALCLARAEALASLLGTSYRPSPERAQMDLFFDSRETVLESRLREALVGGDRASSESRLAELTDERPDHPNLGAYAVLVDGVSMPANPPEAASVYLEHIEARLEPCATDCLGAEARDYLAPHWRALGGMLNEAVFDSDQPRVHRSYTAARLGYWDEVRAAVEDTSGWWKQPVLVQRLWRAAEHLRDLAIVWQCVCLLCWDHPAHAPEALRESLHFAAASRAFGELDEVLEIGDFPAWYALCHRQCLPDVPADNREAIATAAVVNALITAAARDPGGPEEIEQRRALKAACPALFRQYMGPNS</sequence>
<evidence type="ECO:0000313" key="1">
    <source>
        <dbReference type="EMBL" id="TQE99200.1"/>
    </source>
</evidence>
<reference evidence="1 2" key="1">
    <citation type="submission" date="2019-06" db="EMBL/GenBank/DDBJ databases">
        <title>Metagenome assembled Genome of Spiribacter salinus SL48-SHIP from the microbial mat of Salt Lake 48 (Novosibirsk region, Russia).</title>
        <authorList>
            <person name="Shipova A."/>
            <person name="Rozanov A.S."/>
            <person name="Bryanskaya A.V."/>
            <person name="Peltek S.E."/>
        </authorList>
    </citation>
    <scope>NUCLEOTIDE SEQUENCE [LARGE SCALE GENOMIC DNA]</scope>
    <source>
        <strain evidence="1">SL48-SHIP-2</strain>
    </source>
</reference>
<organism evidence="1 2">
    <name type="scientific">Spiribacter salinus</name>
    <dbReference type="NCBI Taxonomy" id="1335746"/>
    <lineage>
        <taxon>Bacteria</taxon>
        <taxon>Pseudomonadati</taxon>
        <taxon>Pseudomonadota</taxon>
        <taxon>Gammaproteobacteria</taxon>
        <taxon>Chromatiales</taxon>
        <taxon>Ectothiorhodospiraceae</taxon>
        <taxon>Spiribacter</taxon>
    </lineage>
</organism>
<name>A0A540VR15_9GAMM</name>
<dbReference type="AlphaFoldDB" id="A0A540VR15"/>
<evidence type="ECO:0000313" key="2">
    <source>
        <dbReference type="Proteomes" id="UP000315400"/>
    </source>
</evidence>
<comment type="caution">
    <text evidence="1">The sequence shown here is derived from an EMBL/GenBank/DDBJ whole genome shotgun (WGS) entry which is preliminary data.</text>
</comment>